<name>A0A1F5ZI02_9BACT</name>
<comment type="caution">
    <text evidence="1">The sequence shown here is derived from an EMBL/GenBank/DDBJ whole genome shotgun (WGS) entry which is preliminary data.</text>
</comment>
<dbReference type="STRING" id="1798370.A2Z00_03290"/>
<organism evidence="1 2">
    <name type="scientific">Candidatus Gottesmanbacteria bacterium RBG_13_45_10</name>
    <dbReference type="NCBI Taxonomy" id="1798370"/>
    <lineage>
        <taxon>Bacteria</taxon>
        <taxon>Candidatus Gottesmaniibacteriota</taxon>
    </lineage>
</organism>
<sequence>MAKARFGSKMKLDMMSVTVLLVMSVFGGLVGYQLGKATSAAQSLSLREAATMMKEKGAEMKEVGTMMGQKGRLYQDYDLTQKAGMMAQDGSSMMDKGTSMVGMMNGF</sequence>
<proteinExistence type="predicted"/>
<accession>A0A1F5ZI02</accession>
<dbReference type="EMBL" id="MFIZ01000005">
    <property type="protein sequence ID" value="OGG12031.1"/>
    <property type="molecule type" value="Genomic_DNA"/>
</dbReference>
<evidence type="ECO:0000313" key="2">
    <source>
        <dbReference type="Proteomes" id="UP000177268"/>
    </source>
</evidence>
<gene>
    <name evidence="1" type="ORF">A2Z00_03290</name>
</gene>
<dbReference type="Proteomes" id="UP000177268">
    <property type="component" value="Unassembled WGS sequence"/>
</dbReference>
<protein>
    <submittedName>
        <fullName evidence="1">Uncharacterized protein</fullName>
    </submittedName>
</protein>
<reference evidence="1 2" key="1">
    <citation type="journal article" date="2016" name="Nat. Commun.">
        <title>Thousands of microbial genomes shed light on interconnected biogeochemical processes in an aquifer system.</title>
        <authorList>
            <person name="Anantharaman K."/>
            <person name="Brown C.T."/>
            <person name="Hug L.A."/>
            <person name="Sharon I."/>
            <person name="Castelle C.J."/>
            <person name="Probst A.J."/>
            <person name="Thomas B.C."/>
            <person name="Singh A."/>
            <person name="Wilkins M.J."/>
            <person name="Karaoz U."/>
            <person name="Brodie E.L."/>
            <person name="Williams K.H."/>
            <person name="Hubbard S.S."/>
            <person name="Banfield J.F."/>
        </authorList>
    </citation>
    <scope>NUCLEOTIDE SEQUENCE [LARGE SCALE GENOMIC DNA]</scope>
</reference>
<evidence type="ECO:0000313" key="1">
    <source>
        <dbReference type="EMBL" id="OGG12031.1"/>
    </source>
</evidence>
<dbReference type="AlphaFoldDB" id="A0A1F5ZI02"/>